<protein>
    <submittedName>
        <fullName evidence="1">Uncharacterized protein</fullName>
    </submittedName>
</protein>
<evidence type="ECO:0000313" key="2">
    <source>
        <dbReference type="Proteomes" id="UP001140234"/>
    </source>
</evidence>
<evidence type="ECO:0000313" key="1">
    <source>
        <dbReference type="EMBL" id="KAJ2758073.1"/>
    </source>
</evidence>
<sequence length="177" mass="18836">MDTAAHASDAPAPNRADKAGSAATPASSVAFDDARSETSTVDTGPNDGRSSSSSSSSSSEQPDLAELAFFTRLYEIPMVNDAVSGIYRLAESNRYTSAIIRYAEKVGSLAERSRPLLRPVEKPIAALNGYATRSLELIEAHYPIVARPTDEVLESVQSQAKAVEARYPVVARTFAVA</sequence>
<dbReference type="Proteomes" id="UP001140234">
    <property type="component" value="Unassembled WGS sequence"/>
</dbReference>
<dbReference type="EMBL" id="JANBUJ010004229">
    <property type="protein sequence ID" value="KAJ2758073.1"/>
    <property type="molecule type" value="Genomic_DNA"/>
</dbReference>
<name>A0ACC1JIV7_9FUNG</name>
<reference evidence="1" key="1">
    <citation type="submission" date="2022-07" db="EMBL/GenBank/DDBJ databases">
        <title>Phylogenomic reconstructions and comparative analyses of Kickxellomycotina fungi.</title>
        <authorList>
            <person name="Reynolds N.K."/>
            <person name="Stajich J.E."/>
            <person name="Barry K."/>
            <person name="Grigoriev I.V."/>
            <person name="Crous P."/>
            <person name="Smith M.E."/>
        </authorList>
    </citation>
    <scope>NUCLEOTIDE SEQUENCE</scope>
    <source>
        <strain evidence="1">CBS 109366</strain>
    </source>
</reference>
<comment type="caution">
    <text evidence="1">The sequence shown here is derived from an EMBL/GenBank/DDBJ whole genome shotgun (WGS) entry which is preliminary data.</text>
</comment>
<keyword evidence="2" id="KW-1185">Reference proteome</keyword>
<accession>A0ACC1JIV7</accession>
<feature type="non-terminal residue" evidence="1">
    <location>
        <position position="177"/>
    </location>
</feature>
<proteinExistence type="predicted"/>
<gene>
    <name evidence="1" type="ORF">IWQ57_006926</name>
</gene>
<organism evidence="1 2">
    <name type="scientific">Coemansia nantahalensis</name>
    <dbReference type="NCBI Taxonomy" id="2789366"/>
    <lineage>
        <taxon>Eukaryota</taxon>
        <taxon>Fungi</taxon>
        <taxon>Fungi incertae sedis</taxon>
        <taxon>Zoopagomycota</taxon>
        <taxon>Kickxellomycotina</taxon>
        <taxon>Kickxellomycetes</taxon>
        <taxon>Kickxellales</taxon>
        <taxon>Kickxellaceae</taxon>
        <taxon>Coemansia</taxon>
    </lineage>
</organism>